<keyword evidence="3" id="KW-1185">Reference proteome</keyword>
<dbReference type="InterPro" id="IPR002347">
    <property type="entry name" value="SDR_fam"/>
</dbReference>
<keyword evidence="1" id="KW-0560">Oxidoreductase</keyword>
<protein>
    <submittedName>
        <fullName evidence="2">SDR family NAD(P)-dependent oxidoreductase</fullName>
    </submittedName>
</protein>
<dbReference type="PRINTS" id="PR00081">
    <property type="entry name" value="GDHRDH"/>
</dbReference>
<evidence type="ECO:0000256" key="1">
    <source>
        <dbReference type="ARBA" id="ARBA00023002"/>
    </source>
</evidence>
<dbReference type="PANTHER" id="PTHR43157">
    <property type="entry name" value="PHOSPHATIDYLINOSITOL-GLYCAN BIOSYNTHESIS CLASS F PROTEIN-RELATED"/>
    <property type="match status" value="1"/>
</dbReference>
<accession>A0A345HVY6</accession>
<dbReference type="OrthoDB" id="3237043at2"/>
<dbReference type="PANTHER" id="PTHR43157:SF31">
    <property type="entry name" value="PHOSPHATIDYLINOSITOL-GLYCAN BIOSYNTHESIS CLASS F PROTEIN"/>
    <property type="match status" value="1"/>
</dbReference>
<proteinExistence type="predicted"/>
<sequence length="305" mass="32385">MDLTGKVSLVTGAGGGMGRVIATELARMGSTVVIVTRGETGGERLRQQIAAEIGADRVEVLAGDLAVQGELRRIAEQFTARHQSLHVLVNNAGAHYRQWSVNADGIEMHVSVNHLAGFGLTGLLLGPLRAGAPSRVVNVVSEAMSDARVSKISRRPRPVTLNADEIDDLRRLNGKAGFAPFEAYARAKLLTTMSGYYLAEQLSGSGVTVNAVHPGIVATSIVDDIAAPVMKPFLGLIKRSLLTPEQGAAATLRLATAPEMAGVTGRYFVGDSEQRSPEVSYDRALQQRIWAASQAHFPGLEPLTS</sequence>
<dbReference type="Proteomes" id="UP000253868">
    <property type="component" value="Chromosome"/>
</dbReference>
<dbReference type="EMBL" id="CP031194">
    <property type="protein sequence ID" value="AXG80860.1"/>
    <property type="molecule type" value="Genomic_DNA"/>
</dbReference>
<dbReference type="KEGG" id="spad:DVK44_27915"/>
<organism evidence="2 3">
    <name type="scientific">Streptomyces paludis</name>
    <dbReference type="NCBI Taxonomy" id="2282738"/>
    <lineage>
        <taxon>Bacteria</taxon>
        <taxon>Bacillati</taxon>
        <taxon>Actinomycetota</taxon>
        <taxon>Actinomycetes</taxon>
        <taxon>Kitasatosporales</taxon>
        <taxon>Streptomycetaceae</taxon>
        <taxon>Streptomyces</taxon>
    </lineage>
</organism>
<reference evidence="3" key="1">
    <citation type="submission" date="2018-07" db="EMBL/GenBank/DDBJ databases">
        <authorList>
            <person name="Zhao J."/>
        </authorList>
    </citation>
    <scope>NUCLEOTIDE SEQUENCE [LARGE SCALE GENOMIC DNA]</scope>
    <source>
        <strain evidence="3">GSSD-12</strain>
    </source>
</reference>
<dbReference type="GO" id="GO:0016491">
    <property type="term" value="F:oxidoreductase activity"/>
    <property type="evidence" value="ECO:0007669"/>
    <property type="project" value="UniProtKB-KW"/>
</dbReference>
<dbReference type="AlphaFoldDB" id="A0A345HVY6"/>
<name>A0A345HVY6_9ACTN</name>
<dbReference type="SUPFAM" id="SSF51735">
    <property type="entry name" value="NAD(P)-binding Rossmann-fold domains"/>
    <property type="match status" value="1"/>
</dbReference>
<evidence type="ECO:0000313" key="2">
    <source>
        <dbReference type="EMBL" id="AXG80860.1"/>
    </source>
</evidence>
<dbReference type="Pfam" id="PF00106">
    <property type="entry name" value="adh_short"/>
    <property type="match status" value="1"/>
</dbReference>
<dbReference type="Gene3D" id="3.40.50.720">
    <property type="entry name" value="NAD(P)-binding Rossmann-like Domain"/>
    <property type="match status" value="1"/>
</dbReference>
<evidence type="ECO:0000313" key="3">
    <source>
        <dbReference type="Proteomes" id="UP000253868"/>
    </source>
</evidence>
<dbReference type="Pfam" id="PF13561">
    <property type="entry name" value="adh_short_C2"/>
    <property type="match status" value="1"/>
</dbReference>
<dbReference type="InterPro" id="IPR036291">
    <property type="entry name" value="NAD(P)-bd_dom_sf"/>
</dbReference>
<gene>
    <name evidence="2" type="ORF">DVK44_27915</name>
</gene>